<dbReference type="EMBL" id="JXSU01000009">
    <property type="protein sequence ID" value="KIS21913.1"/>
    <property type="molecule type" value="Genomic_DNA"/>
</dbReference>
<dbReference type="Proteomes" id="UP000032250">
    <property type="component" value="Unassembled WGS sequence"/>
</dbReference>
<dbReference type="Gene3D" id="1.20.1270.370">
    <property type="match status" value="1"/>
</dbReference>
<dbReference type="GO" id="GO:0016836">
    <property type="term" value="F:hydro-lyase activity"/>
    <property type="evidence" value="ECO:0007669"/>
    <property type="project" value="UniProtKB-ARBA"/>
</dbReference>
<dbReference type="InterPro" id="IPR010327">
    <property type="entry name" value="FldB/FldC_alpha/beta"/>
</dbReference>
<dbReference type="NCBIfam" id="NF040772">
    <property type="entry name" value="double_cubane"/>
    <property type="match status" value="1"/>
</dbReference>
<keyword evidence="3" id="KW-0479">Metal-binding</keyword>
<comment type="caution">
    <text evidence="4">The sequence shown here is derived from an EMBL/GenBank/DDBJ whole genome shotgun (WGS) entry which is preliminary data.</text>
</comment>
<dbReference type="PANTHER" id="PTHR30548">
    <property type="entry name" value="2-HYDROXYGLUTARYL-COA DEHYDRATASE, D-COMPONENT-RELATED"/>
    <property type="match status" value="1"/>
</dbReference>
<evidence type="ECO:0000256" key="1">
    <source>
        <dbReference type="ARBA" id="ARBA00001966"/>
    </source>
</evidence>
<reference evidence="4 5" key="1">
    <citation type="submission" date="2014-06" db="EMBL/GenBank/DDBJ databases">
        <title>Genome characterization of distinct group I Clostridium botulinum lineages.</title>
        <authorList>
            <person name="Giordani F."/>
            <person name="Anselmo A."/>
            <person name="Fillo S."/>
            <person name="Palozzi A.M."/>
            <person name="Fortunato A."/>
            <person name="Gentile B."/>
            <person name="Ciammaruconi A."/>
            <person name="Anniballi F."/>
            <person name="De Medici D."/>
            <person name="Lista F."/>
        </authorList>
    </citation>
    <scope>NUCLEOTIDE SEQUENCE [LARGE SCALE GENOMIC DNA]</scope>
    <source>
        <strain evidence="4 5">B2 450</strain>
    </source>
</reference>
<evidence type="ECO:0008006" key="6">
    <source>
        <dbReference type="Google" id="ProtNLM"/>
    </source>
</evidence>
<dbReference type="AlphaFoldDB" id="A0A0D0ZSV9"/>
<dbReference type="OrthoDB" id="9810278at2"/>
<keyword evidence="3" id="KW-0411">Iron-sulfur</keyword>
<dbReference type="PATRIC" id="fig|1379739.3.peg.4173"/>
<name>A0A0D0ZSV9_CLOBO</name>
<gene>
    <name evidence="4" type="ORF">N495_19085</name>
</gene>
<evidence type="ECO:0000256" key="3">
    <source>
        <dbReference type="ARBA" id="ARBA00023014"/>
    </source>
</evidence>
<accession>A0A0D0ZSV9</accession>
<dbReference type="HOGENOM" id="CLU_053697_1_1_9"/>
<dbReference type="Gene3D" id="3.40.50.11890">
    <property type="match status" value="1"/>
</dbReference>
<dbReference type="PANTHER" id="PTHR30548:SF6">
    <property type="entry name" value="DEHYDRATASE SUBUNIT YJIM-RELATED"/>
    <property type="match status" value="1"/>
</dbReference>
<comment type="similarity">
    <text evidence="2">Belongs to the FldB/FldC dehydratase alpha/beta subunit family.</text>
</comment>
<protein>
    <recommendedName>
        <fullName evidence="6">2-hydroxyglutaryl-CoA dehydratase</fullName>
    </recommendedName>
</protein>
<dbReference type="InterPro" id="IPR047678">
    <property type="entry name" value="YjiM-like"/>
</dbReference>
<evidence type="ECO:0000313" key="5">
    <source>
        <dbReference type="Proteomes" id="UP000032250"/>
    </source>
</evidence>
<dbReference type="GO" id="GO:0051536">
    <property type="term" value="F:iron-sulfur cluster binding"/>
    <property type="evidence" value="ECO:0007669"/>
    <property type="project" value="UniProtKB-KW"/>
</dbReference>
<organism evidence="4 5">
    <name type="scientific">Clostridium botulinum B2 450</name>
    <dbReference type="NCBI Taxonomy" id="1379739"/>
    <lineage>
        <taxon>Bacteria</taxon>
        <taxon>Bacillati</taxon>
        <taxon>Bacillota</taxon>
        <taxon>Clostridia</taxon>
        <taxon>Eubacteriales</taxon>
        <taxon>Clostridiaceae</taxon>
        <taxon>Clostridium</taxon>
    </lineage>
</organism>
<dbReference type="RefSeq" id="WP_043032641.1">
    <property type="nucleotide sequence ID" value="NZ_JXSU01000009.1"/>
</dbReference>
<sequence length="382" mass="43494">MNQLPKNIDKFGEARRKGSVKIKEIKDSGYKIAGEFCAYTPWEIIAASGAIPVGLCGTSEEPIEDAEKHLPRNLCPLIKSSYGFALTEKCPYMYFSDVVIGETTCDGKKKMYKLLSKMKRVHIMQLPQTQNTEDAFKLWRNEVIKLKKFLEKEFNVEITEEKIREMIKIKNKERQSLRNFYELGRLNPPPLTGMEILKVLRGAGFTWDKEDQVRSIDNIVEEVKKQYEMGKTNVTKDSKRILVTGCPLGEATDKIINTIEENGGVVVAYENCGGAKNLNYLVDESKEPIDALTEKYLNIACSCMSPNKKRIDLISEIINDYKIDGVVDVILQACHTYNIETTTIKEFVTKEKNIPYISIETDYSQKDIGQLKTRLAAFIEIL</sequence>
<evidence type="ECO:0000256" key="2">
    <source>
        <dbReference type="ARBA" id="ARBA00005806"/>
    </source>
</evidence>
<keyword evidence="3" id="KW-0408">Iron</keyword>
<comment type="cofactor">
    <cofactor evidence="1">
        <name>[4Fe-4S] cluster</name>
        <dbReference type="ChEBI" id="CHEBI:49883"/>
    </cofactor>
</comment>
<dbReference type="Pfam" id="PF06050">
    <property type="entry name" value="HGD-D"/>
    <property type="match status" value="1"/>
</dbReference>
<evidence type="ECO:0000313" key="4">
    <source>
        <dbReference type="EMBL" id="KIS21913.1"/>
    </source>
</evidence>
<proteinExistence type="inferred from homology"/>
<dbReference type="Gene3D" id="3.40.50.11900">
    <property type="match status" value="1"/>
</dbReference>